<organism evidence="2 3">
    <name type="scientific">Croceibacterium xixiisoli</name>
    <dbReference type="NCBI Taxonomy" id="1476466"/>
    <lineage>
        <taxon>Bacteria</taxon>
        <taxon>Pseudomonadati</taxon>
        <taxon>Pseudomonadota</taxon>
        <taxon>Alphaproteobacteria</taxon>
        <taxon>Sphingomonadales</taxon>
        <taxon>Erythrobacteraceae</taxon>
        <taxon>Croceibacterium</taxon>
    </lineage>
</organism>
<reference evidence="2 3" key="1">
    <citation type="submission" date="2019-12" db="EMBL/GenBank/DDBJ databases">
        <title>Genomic-based taxomic classification of the family Erythrobacteraceae.</title>
        <authorList>
            <person name="Xu L."/>
        </authorList>
    </citation>
    <scope>NUCLEOTIDE SEQUENCE [LARGE SCALE GENOMIC DNA]</scope>
    <source>
        <strain evidence="2 3">S36</strain>
    </source>
</reference>
<dbReference type="SUPFAM" id="SSF53335">
    <property type="entry name" value="S-adenosyl-L-methionine-dependent methyltransferases"/>
    <property type="match status" value="1"/>
</dbReference>
<dbReference type="PANTHER" id="PTHR43591">
    <property type="entry name" value="METHYLTRANSFERASE"/>
    <property type="match status" value="1"/>
</dbReference>
<dbReference type="AlphaFoldDB" id="A0A6I4TYQ9"/>
<dbReference type="EMBL" id="WTYJ01000002">
    <property type="protein sequence ID" value="MXO99788.1"/>
    <property type="molecule type" value="Genomic_DNA"/>
</dbReference>
<dbReference type="Gene3D" id="3.40.50.150">
    <property type="entry name" value="Vaccinia Virus protein VP39"/>
    <property type="match status" value="1"/>
</dbReference>
<gene>
    <name evidence="2" type="ORF">GRI97_12395</name>
</gene>
<evidence type="ECO:0000313" key="2">
    <source>
        <dbReference type="EMBL" id="MXO99788.1"/>
    </source>
</evidence>
<comment type="caution">
    <text evidence="2">The sequence shown here is derived from an EMBL/GenBank/DDBJ whole genome shotgun (WGS) entry which is preliminary data.</text>
</comment>
<dbReference type="Pfam" id="PF08241">
    <property type="entry name" value="Methyltransf_11"/>
    <property type="match status" value="1"/>
</dbReference>
<name>A0A6I4TYQ9_9SPHN</name>
<dbReference type="GO" id="GO:0032259">
    <property type="term" value="P:methylation"/>
    <property type="evidence" value="ECO:0007669"/>
    <property type="project" value="UniProtKB-KW"/>
</dbReference>
<evidence type="ECO:0000313" key="3">
    <source>
        <dbReference type="Proteomes" id="UP000469430"/>
    </source>
</evidence>
<accession>A0A6I4TYQ9</accession>
<keyword evidence="2" id="KW-0808">Transferase</keyword>
<dbReference type="GO" id="GO:0008757">
    <property type="term" value="F:S-adenosylmethionine-dependent methyltransferase activity"/>
    <property type="evidence" value="ECO:0007669"/>
    <property type="project" value="InterPro"/>
</dbReference>
<sequence length="284" mass="31071">MVLVDFSRSSLDRSATLASGGASTVQRQRWREVLARTVDGRNPLARTYADRMIADLTKAGGAPSRVLVVGGGQIGDGSAALYAASGIEIIAFDIYLSGDVTFVADAHAIPLRDKSVDAVWVQSVLEHVLDPVQAVAEIRRVLKPGGLLFADASFLWPVNEGAYDYTRWTPAGFRWLLRDFDIIAGGSSSGPGTATLMALRYLLQSMLRSRKLGQIAAFPFLWLRLLDRLCDRPRALEAAGGLSYYARKAKTPAQARDLPNFYNRLPTLRKGELPSSRANEEKIF</sequence>
<dbReference type="PANTHER" id="PTHR43591:SF24">
    <property type="entry name" value="2-METHOXY-6-POLYPRENYL-1,4-BENZOQUINOL METHYLASE, MITOCHONDRIAL"/>
    <property type="match status" value="1"/>
</dbReference>
<dbReference type="InterPro" id="IPR029063">
    <property type="entry name" value="SAM-dependent_MTases_sf"/>
</dbReference>
<dbReference type="Proteomes" id="UP000469430">
    <property type="component" value="Unassembled WGS sequence"/>
</dbReference>
<keyword evidence="3" id="KW-1185">Reference proteome</keyword>
<feature type="domain" description="Methyltransferase type 11" evidence="1">
    <location>
        <begin position="102"/>
        <end position="149"/>
    </location>
</feature>
<dbReference type="OrthoDB" id="9777830at2"/>
<evidence type="ECO:0000259" key="1">
    <source>
        <dbReference type="Pfam" id="PF08241"/>
    </source>
</evidence>
<keyword evidence="2" id="KW-0489">Methyltransferase</keyword>
<dbReference type="CDD" id="cd02440">
    <property type="entry name" value="AdoMet_MTases"/>
    <property type="match status" value="1"/>
</dbReference>
<protein>
    <submittedName>
        <fullName evidence="2">Methyltransferase domain-containing protein</fullName>
    </submittedName>
</protein>
<dbReference type="InterPro" id="IPR013216">
    <property type="entry name" value="Methyltransf_11"/>
</dbReference>
<proteinExistence type="predicted"/>